<evidence type="ECO:0000256" key="2">
    <source>
        <dbReference type="ARBA" id="ARBA00022737"/>
    </source>
</evidence>
<dbReference type="GO" id="GO:0005634">
    <property type="term" value="C:nucleus"/>
    <property type="evidence" value="ECO:0007669"/>
    <property type="project" value="TreeGrafter"/>
</dbReference>
<gene>
    <name evidence="8" type="ORF">CLODIP_2_CD08961</name>
</gene>
<evidence type="ECO:0000256" key="3">
    <source>
        <dbReference type="ARBA" id="ARBA00022771"/>
    </source>
</evidence>
<organism evidence="8 9">
    <name type="scientific">Cloeon dipterum</name>
    <dbReference type="NCBI Taxonomy" id="197152"/>
    <lineage>
        <taxon>Eukaryota</taxon>
        <taxon>Metazoa</taxon>
        <taxon>Ecdysozoa</taxon>
        <taxon>Arthropoda</taxon>
        <taxon>Hexapoda</taxon>
        <taxon>Insecta</taxon>
        <taxon>Pterygota</taxon>
        <taxon>Palaeoptera</taxon>
        <taxon>Ephemeroptera</taxon>
        <taxon>Pisciforma</taxon>
        <taxon>Baetidae</taxon>
        <taxon>Cloeon</taxon>
    </lineage>
</organism>
<dbReference type="Gene3D" id="3.30.160.60">
    <property type="entry name" value="Classic Zinc Finger"/>
    <property type="match status" value="5"/>
</dbReference>
<dbReference type="EMBL" id="CADEPI010000003">
    <property type="protein sequence ID" value="CAB3360514.1"/>
    <property type="molecule type" value="Genomic_DNA"/>
</dbReference>
<dbReference type="SUPFAM" id="SSF57667">
    <property type="entry name" value="beta-beta-alpha zinc fingers"/>
    <property type="match status" value="3"/>
</dbReference>
<keyword evidence="2" id="KW-0677">Repeat</keyword>
<dbReference type="Pfam" id="PF13912">
    <property type="entry name" value="zf-C2H2_6"/>
    <property type="match status" value="1"/>
</dbReference>
<keyword evidence="9" id="KW-1185">Reference proteome</keyword>
<accession>A0A8S1BNP4</accession>
<evidence type="ECO:0000313" key="9">
    <source>
        <dbReference type="Proteomes" id="UP000494165"/>
    </source>
</evidence>
<dbReference type="Proteomes" id="UP000494165">
    <property type="component" value="Unassembled WGS sequence"/>
</dbReference>
<dbReference type="InterPro" id="IPR050688">
    <property type="entry name" value="Zinc_finger/UBP_domain"/>
</dbReference>
<feature type="region of interest" description="Disordered" evidence="6">
    <location>
        <begin position="273"/>
        <end position="297"/>
    </location>
</feature>
<feature type="domain" description="C2H2-type" evidence="7">
    <location>
        <begin position="381"/>
        <end position="410"/>
    </location>
</feature>
<keyword evidence="1" id="KW-0479">Metal-binding</keyword>
<keyword evidence="4" id="KW-0862">Zinc</keyword>
<dbReference type="PROSITE" id="PS00028">
    <property type="entry name" value="ZINC_FINGER_C2H2_1"/>
    <property type="match status" value="7"/>
</dbReference>
<evidence type="ECO:0000259" key="7">
    <source>
        <dbReference type="PROSITE" id="PS50157"/>
    </source>
</evidence>
<feature type="domain" description="C2H2-type" evidence="7">
    <location>
        <begin position="941"/>
        <end position="964"/>
    </location>
</feature>
<dbReference type="GO" id="GO:0045944">
    <property type="term" value="P:positive regulation of transcription by RNA polymerase II"/>
    <property type="evidence" value="ECO:0007669"/>
    <property type="project" value="TreeGrafter"/>
</dbReference>
<dbReference type="InterPro" id="IPR013087">
    <property type="entry name" value="Znf_C2H2_type"/>
</dbReference>
<evidence type="ECO:0000256" key="4">
    <source>
        <dbReference type="ARBA" id="ARBA00022833"/>
    </source>
</evidence>
<keyword evidence="3 5" id="KW-0863">Zinc-finger</keyword>
<dbReference type="PANTHER" id="PTHR24403">
    <property type="entry name" value="ZINC FINGER PROTEIN"/>
    <property type="match status" value="1"/>
</dbReference>
<dbReference type="GO" id="GO:0008270">
    <property type="term" value="F:zinc ion binding"/>
    <property type="evidence" value="ECO:0007669"/>
    <property type="project" value="UniProtKB-KW"/>
</dbReference>
<feature type="domain" description="C2H2-type" evidence="7">
    <location>
        <begin position="456"/>
        <end position="484"/>
    </location>
</feature>
<name>A0A8S1BNP4_9INSE</name>
<evidence type="ECO:0000313" key="8">
    <source>
        <dbReference type="EMBL" id="CAB3360514.1"/>
    </source>
</evidence>
<proteinExistence type="predicted"/>
<sequence>MVNRPNLSLLLEVLAPTISGANMPKTKLPQAMLLKAMARKAEMREGKAWSAKSKAFKEAIKAKAKMAAKRDVYSFFETDTLPAPLEFAPSKYKRKLVRQSSDDEDEVPAIKPCIVLLTRDPLCEAAWQREQKSIEERLKIETQQQRQNGNSSGRTSPVVRDCEFQCLNNNNNYNNLHSARQQQPTPPPAAMGDYPRFLLSKGAWILDTHSLKCDICDKRLQSPYKLKDHAETEHGMMIEIKSPADSGHSGGSECVNFPCTQCPKVCKTKKSLEKHMRGKHTGQTNNHERNSEREANRAQDNAKCKVYECPYCFTLHANKDRFKKHLGFVQYNYSDCQFTTDNATLLRQKDPVKCEVCGSKAANLAFLHAHQSTHVELPRPNECPDDECRKKFVFTCQLNRHMLLHQVKSSPPPLSPGAQKGPKDRFRCPLCAKRTRTKAKMDQHVDTCHKPDVCEFKCVLCNISYASIKQLKSHYSKKHEGMEMPTMVVSGEAEAAKEEDRWPLPDPTYTPFPASQVEPELMGSDSVSASDAFSMYFQSLNSLNPIDMDIPLDLEAFIRPAGNMATTEKILSPLDCASPVQTSLPAPLQQVSPEFSGLKNESELQFHTLQTVQHSDARITFLHSSAPVAEESNAVPTELLVPSLESTSFYQLEQKQENICEQVVSFTPAEQPVSLNTQMLPVFAAPVMEYDPKLDLAIEQELEQNTKELQEIFQKTKINCLVQKTKIDCLVQKTKINCFISVPESEVVAGGATPSVAVAAPAVATVATVATVAAPQPEVVVQMQPTPENFEKIVQEILHPNEPSPQPQQQPLPPPLTLETVKQKLAAKTKKKKEEKPVPEVLPEIAPTGQEDCKLCHKVFGSHELLIKHVQQNCAGKNQPGADTVCQLCGERLSDRKLYLKHKKEQHPESLLPCPACDKLFFLAQSLARHTKQTCSRRVDYTCRKCKKAFDSLDALRTHTQTDHPENVVCHICKKVLASSQSLKRHVKSHDKEVPSSAASSSEPVFAAVPLVNELDESGESSDSILRRVSLNQLDNVDANDDLSLPELSSWGDNIDNNLAEEMLLCGNRSDTACEFCGADFASEQLLLDHLSSQHFPNTQWQPLARNLPVADDPSTVAAAVSCNDS</sequence>
<dbReference type="SMART" id="SM00355">
    <property type="entry name" value="ZnF_C2H2"/>
    <property type="match status" value="13"/>
</dbReference>
<protein>
    <recommendedName>
        <fullName evidence="7">C2H2-type domain-containing protein</fullName>
    </recommendedName>
</protein>
<dbReference type="Pfam" id="PF12874">
    <property type="entry name" value="zf-met"/>
    <property type="match status" value="1"/>
</dbReference>
<dbReference type="PANTHER" id="PTHR24403:SF67">
    <property type="entry name" value="FI01116P-RELATED"/>
    <property type="match status" value="1"/>
</dbReference>
<dbReference type="OrthoDB" id="6105938at2759"/>
<evidence type="ECO:0000256" key="1">
    <source>
        <dbReference type="ARBA" id="ARBA00022723"/>
    </source>
</evidence>
<dbReference type="PROSITE" id="PS50157">
    <property type="entry name" value="ZINC_FINGER_C2H2_2"/>
    <property type="match status" value="5"/>
</dbReference>
<reference evidence="8 9" key="1">
    <citation type="submission" date="2020-04" db="EMBL/GenBank/DDBJ databases">
        <authorList>
            <person name="Alioto T."/>
            <person name="Alioto T."/>
            <person name="Gomez Garrido J."/>
        </authorList>
    </citation>
    <scope>NUCLEOTIDE SEQUENCE [LARGE SCALE GENOMIC DNA]</scope>
</reference>
<evidence type="ECO:0000256" key="6">
    <source>
        <dbReference type="SAM" id="MobiDB-lite"/>
    </source>
</evidence>
<comment type="caution">
    <text evidence="8">The sequence shown here is derived from an EMBL/GenBank/DDBJ whole genome shotgun (WGS) entry which is preliminary data.</text>
</comment>
<evidence type="ECO:0000256" key="5">
    <source>
        <dbReference type="PROSITE-ProRule" id="PRU00042"/>
    </source>
</evidence>
<dbReference type="InterPro" id="IPR036236">
    <property type="entry name" value="Znf_C2H2_sf"/>
</dbReference>
<feature type="domain" description="C2H2-type" evidence="7">
    <location>
        <begin position="257"/>
        <end position="285"/>
    </location>
</feature>
<feature type="domain" description="C2H2-type" evidence="7">
    <location>
        <begin position="968"/>
        <end position="995"/>
    </location>
</feature>
<dbReference type="Pfam" id="PF00096">
    <property type="entry name" value="zf-C2H2"/>
    <property type="match status" value="2"/>
</dbReference>
<dbReference type="AlphaFoldDB" id="A0A8S1BNP4"/>
<feature type="compositionally biased region" description="Basic and acidic residues" evidence="6">
    <location>
        <begin position="286"/>
        <end position="297"/>
    </location>
</feature>